<dbReference type="EMBL" id="CATOUU010000832">
    <property type="protein sequence ID" value="CAI9952428.1"/>
    <property type="molecule type" value="Genomic_DNA"/>
</dbReference>
<keyword evidence="3" id="KW-1185">Reference proteome</keyword>
<gene>
    <name evidence="1" type="ORF">HINF_LOCUS40073</name>
    <name evidence="2" type="ORF">HINF_LOCUS48571</name>
</gene>
<comment type="caution">
    <text evidence="1">The sequence shown here is derived from an EMBL/GenBank/DDBJ whole genome shotgun (WGS) entry which is preliminary data.</text>
</comment>
<dbReference type="EMBL" id="CAXDID020000224">
    <property type="protein sequence ID" value="CAL6059072.1"/>
    <property type="molecule type" value="Genomic_DNA"/>
</dbReference>
<evidence type="ECO:0000313" key="1">
    <source>
        <dbReference type="EMBL" id="CAI9952428.1"/>
    </source>
</evidence>
<proteinExistence type="predicted"/>
<reference evidence="1" key="1">
    <citation type="submission" date="2023-06" db="EMBL/GenBank/DDBJ databases">
        <authorList>
            <person name="Kurt Z."/>
        </authorList>
    </citation>
    <scope>NUCLEOTIDE SEQUENCE</scope>
</reference>
<organism evidence="1">
    <name type="scientific">Hexamita inflata</name>
    <dbReference type="NCBI Taxonomy" id="28002"/>
    <lineage>
        <taxon>Eukaryota</taxon>
        <taxon>Metamonada</taxon>
        <taxon>Diplomonadida</taxon>
        <taxon>Hexamitidae</taxon>
        <taxon>Hexamitinae</taxon>
        <taxon>Hexamita</taxon>
    </lineage>
</organism>
<protein>
    <submittedName>
        <fullName evidence="2">Hypothetical_protein</fullName>
    </submittedName>
</protein>
<accession>A0AA86QCK0</accession>
<name>A0AA86QCK0_9EUKA</name>
<dbReference type="Proteomes" id="UP001642409">
    <property type="component" value="Unassembled WGS sequence"/>
</dbReference>
<evidence type="ECO:0000313" key="2">
    <source>
        <dbReference type="EMBL" id="CAL6059072.1"/>
    </source>
</evidence>
<reference evidence="2 3" key="2">
    <citation type="submission" date="2024-07" db="EMBL/GenBank/DDBJ databases">
        <authorList>
            <person name="Akdeniz Z."/>
        </authorList>
    </citation>
    <scope>NUCLEOTIDE SEQUENCE [LARGE SCALE GENOMIC DNA]</scope>
</reference>
<sequence>MQCEYNHDEVYKCGIRRQDHSLVREIVETHVKLNASYFKLQRFKENVVHMLYRKIVKLQIIQQFYQDFYYQDFQTIEETLNVFYDKYGYDEVVYNTLYFMYSKEMAEIYKQKLETKFELDDDGVMFI</sequence>
<evidence type="ECO:0000313" key="3">
    <source>
        <dbReference type="Proteomes" id="UP001642409"/>
    </source>
</evidence>
<dbReference type="AlphaFoldDB" id="A0AA86QCK0"/>